<dbReference type="Proteomes" id="UP000037269">
    <property type="component" value="Unassembled WGS sequence"/>
</dbReference>
<proteinExistence type="inferred from homology"/>
<sequence length="155" mass="18177">MSKIVEIHKEWLRHRLVLHELLELINDEHTYFKPWDNAFSMGSLAVHIATSMDMFVQAVKNGTFTPPTASNQFESMDEVRKIVREYTEKTRTDFQTLTNSHLEQVFEFNQFVAPGQIWLNTAKDHEVHHKGQLFTYARMVGITDVPFFIKQPPKK</sequence>
<dbReference type="SUPFAM" id="SSF109854">
    <property type="entry name" value="DinB/YfiT-like putative metalloenzymes"/>
    <property type="match status" value="1"/>
</dbReference>
<dbReference type="Gene3D" id="1.20.120.450">
    <property type="entry name" value="dinb family like domain"/>
    <property type="match status" value="1"/>
</dbReference>
<protein>
    <submittedName>
        <fullName evidence="4">Damage-inducible protein DinB</fullName>
    </submittedName>
</protein>
<evidence type="ECO:0000313" key="5">
    <source>
        <dbReference type="EMBL" id="SDJ37212.1"/>
    </source>
</evidence>
<dbReference type="OrthoDB" id="119432at2"/>
<comment type="similarity">
    <text evidence="1">Belongs to the DinB family.</text>
</comment>
<dbReference type="RefSeq" id="WP_043066832.1">
    <property type="nucleotide sequence ID" value="NZ_BJOA01000210.1"/>
</dbReference>
<evidence type="ECO:0000256" key="1">
    <source>
        <dbReference type="ARBA" id="ARBA00008635"/>
    </source>
</evidence>
<dbReference type="GO" id="GO:0046872">
    <property type="term" value="F:metal ion binding"/>
    <property type="evidence" value="ECO:0007669"/>
    <property type="project" value="UniProtKB-KW"/>
</dbReference>
<feature type="binding site" evidence="3">
    <location>
        <position position="129"/>
    </location>
    <ligand>
        <name>a divalent metal cation</name>
        <dbReference type="ChEBI" id="CHEBI:60240"/>
    </ligand>
</feature>
<dbReference type="GeneID" id="42307711"/>
<dbReference type="Proteomes" id="UP000182836">
    <property type="component" value="Unassembled WGS sequence"/>
</dbReference>
<feature type="binding site" evidence="3">
    <location>
        <position position="47"/>
    </location>
    <ligand>
        <name>a divalent metal cation</name>
        <dbReference type="ChEBI" id="CHEBI:60240"/>
    </ligand>
</feature>
<dbReference type="InterPro" id="IPR034660">
    <property type="entry name" value="DinB/YfiT-like"/>
</dbReference>
<evidence type="ECO:0000256" key="2">
    <source>
        <dbReference type="ARBA" id="ARBA00022723"/>
    </source>
</evidence>
<keyword evidence="2 3" id="KW-0479">Metal-binding</keyword>
<gene>
    <name evidence="4" type="ORF">AF333_21470</name>
    <name evidence="5" type="ORF">SAMN04487909_116109</name>
</gene>
<organism evidence="4 6">
    <name type="scientific">Aneurinibacillus migulanus</name>
    <name type="common">Bacillus migulanus</name>
    <dbReference type="NCBI Taxonomy" id="47500"/>
    <lineage>
        <taxon>Bacteria</taxon>
        <taxon>Bacillati</taxon>
        <taxon>Bacillota</taxon>
        <taxon>Bacilli</taxon>
        <taxon>Bacillales</taxon>
        <taxon>Paenibacillaceae</taxon>
        <taxon>Aneurinibacillus group</taxon>
        <taxon>Aneurinibacillus</taxon>
    </lineage>
</organism>
<accession>A0A0D1XIL9</accession>
<dbReference type="EMBL" id="FNED01000016">
    <property type="protein sequence ID" value="SDJ37212.1"/>
    <property type="molecule type" value="Genomic_DNA"/>
</dbReference>
<evidence type="ECO:0000313" key="7">
    <source>
        <dbReference type="Proteomes" id="UP000182836"/>
    </source>
</evidence>
<dbReference type="PATRIC" id="fig|47500.12.peg.554"/>
<feature type="binding site" evidence="3">
    <location>
        <position position="125"/>
    </location>
    <ligand>
        <name>a divalent metal cation</name>
        <dbReference type="ChEBI" id="CHEBI:60240"/>
    </ligand>
</feature>
<name>A0A0D1XIL9_ANEMI</name>
<dbReference type="EMBL" id="LGUG01000004">
    <property type="protein sequence ID" value="KON97631.1"/>
    <property type="molecule type" value="Genomic_DNA"/>
</dbReference>
<evidence type="ECO:0000256" key="3">
    <source>
        <dbReference type="PIRSR" id="PIRSR607837-1"/>
    </source>
</evidence>
<keyword evidence="6" id="KW-1185">Reference proteome</keyword>
<reference evidence="4 6" key="1">
    <citation type="submission" date="2015-07" db="EMBL/GenBank/DDBJ databases">
        <title>Fjat-14205 dsm 2895.</title>
        <authorList>
            <person name="Liu B."/>
            <person name="Wang J."/>
            <person name="Zhu Y."/>
            <person name="Liu G."/>
            <person name="Chen Q."/>
            <person name="Chen Z."/>
            <person name="Lan J."/>
            <person name="Che J."/>
            <person name="Ge C."/>
            <person name="Shi H."/>
            <person name="Pan Z."/>
            <person name="Liu X."/>
        </authorList>
    </citation>
    <scope>NUCLEOTIDE SEQUENCE [LARGE SCALE GENOMIC DNA]</scope>
    <source>
        <strain evidence="4 6">DSM 2895</strain>
    </source>
</reference>
<reference evidence="5 7" key="2">
    <citation type="submission" date="2016-10" db="EMBL/GenBank/DDBJ databases">
        <authorList>
            <person name="de Groot N.N."/>
        </authorList>
    </citation>
    <scope>NUCLEOTIDE SEQUENCE [LARGE SCALE GENOMIC DNA]</scope>
    <source>
        <strain evidence="5 7">DSM 2895</strain>
    </source>
</reference>
<dbReference type="InterPro" id="IPR007837">
    <property type="entry name" value="DinB"/>
</dbReference>
<dbReference type="Pfam" id="PF05163">
    <property type="entry name" value="DinB"/>
    <property type="match status" value="1"/>
</dbReference>
<evidence type="ECO:0000313" key="6">
    <source>
        <dbReference type="Proteomes" id="UP000037269"/>
    </source>
</evidence>
<evidence type="ECO:0000313" key="4">
    <source>
        <dbReference type="EMBL" id="KON97631.1"/>
    </source>
</evidence>
<dbReference type="AlphaFoldDB" id="A0A0D1XIL9"/>